<sequence>MFSSAASDLVRIPLELFTAVASYLPNCAIKNLRLTCRLIHDRAPLRLNRVFLSPNPRNVEVFRAIADHDGYRTDIVEIIWDDTQLMLNVMDLQCGHPCVTESNHPDLTATKQRLNAQLPLATSWNYYQGLLKQQEERFPALKRITITPAAHGMLYLPTYETPMIRAFQAGFNYPIPRGWPISERQESFPFMSEWAIKPEKDIWRGFNIITSELATTNRDHGITELILDVNHLFTSLNFHIFEEPNTEYNNLVTILRRLGFSRFDLALLSEGQQDEGWSSFRSGYLKRALSEASDIQHFSLQSHVDHFSFHQPCSLDNFVPLRTILPVERWHKLRHFGLVHYLVKQDDLLSLLAALPRSVRSVELGFLTFLGGGNRNYRVHGDGSWRDLCDDMHNNLDWRDRAVGERPTVTVLCEHNALVIPWRYIWIRTAISEFLYGDAKNPFRHPGHTPVLERGEVARTPFIPALGFAHKKDPGVMRRVDGRMRLCYD</sequence>
<proteinExistence type="predicted"/>
<keyword evidence="2" id="KW-1185">Reference proteome</keyword>
<gene>
    <name evidence="1" type="ORF">KHLLAP_LOCUS3398</name>
</gene>
<evidence type="ECO:0000313" key="1">
    <source>
        <dbReference type="EMBL" id="CAJ2502930.1"/>
    </source>
</evidence>
<protein>
    <submittedName>
        <fullName evidence="1">Uu.00g103240.m01.CDS01</fullName>
    </submittedName>
</protein>
<reference evidence="1" key="1">
    <citation type="submission" date="2023-10" db="EMBL/GenBank/DDBJ databases">
        <authorList>
            <person name="Hackl T."/>
        </authorList>
    </citation>
    <scope>NUCLEOTIDE SEQUENCE</scope>
</reference>
<dbReference type="Proteomes" id="UP001295740">
    <property type="component" value="Unassembled WGS sequence"/>
</dbReference>
<organism evidence="1 2">
    <name type="scientific">Anthostomella pinea</name>
    <dbReference type="NCBI Taxonomy" id="933095"/>
    <lineage>
        <taxon>Eukaryota</taxon>
        <taxon>Fungi</taxon>
        <taxon>Dikarya</taxon>
        <taxon>Ascomycota</taxon>
        <taxon>Pezizomycotina</taxon>
        <taxon>Sordariomycetes</taxon>
        <taxon>Xylariomycetidae</taxon>
        <taxon>Xylariales</taxon>
        <taxon>Xylariaceae</taxon>
        <taxon>Anthostomella</taxon>
    </lineage>
</organism>
<dbReference type="AlphaFoldDB" id="A0AAI8VDD6"/>
<comment type="caution">
    <text evidence="1">The sequence shown here is derived from an EMBL/GenBank/DDBJ whole genome shotgun (WGS) entry which is preliminary data.</text>
</comment>
<accession>A0AAI8VDD6</accession>
<evidence type="ECO:0000313" key="2">
    <source>
        <dbReference type="Proteomes" id="UP001295740"/>
    </source>
</evidence>
<name>A0AAI8VDD6_9PEZI</name>
<dbReference type="EMBL" id="CAUWAG010000004">
    <property type="protein sequence ID" value="CAJ2502930.1"/>
    <property type="molecule type" value="Genomic_DNA"/>
</dbReference>